<name>A0A3G9CV74_METTE</name>
<sequence>MFGKNEIAVKKSQIKNKKEGKLMEVQRQIIPESADLRRFNMALYKTNQANLIYQHIRARKNI</sequence>
<accession>A0A3G9CV74</accession>
<evidence type="ECO:0000313" key="2">
    <source>
        <dbReference type="Proteomes" id="UP000265557"/>
    </source>
</evidence>
<protein>
    <submittedName>
        <fullName evidence="1">Uncharacterized protein</fullName>
    </submittedName>
</protein>
<organism evidence="1 2">
    <name type="scientific">Methanosarcina thermophila</name>
    <dbReference type="NCBI Taxonomy" id="2210"/>
    <lineage>
        <taxon>Archaea</taxon>
        <taxon>Methanobacteriati</taxon>
        <taxon>Methanobacteriota</taxon>
        <taxon>Stenosarchaea group</taxon>
        <taxon>Methanomicrobia</taxon>
        <taxon>Methanosarcinales</taxon>
        <taxon>Methanosarcinaceae</taxon>
        <taxon>Methanosarcina</taxon>
    </lineage>
</organism>
<reference evidence="1 2" key="1">
    <citation type="submission" date="2016-09" db="EMBL/GenBank/DDBJ databases">
        <title>Complete Genome Sequence of Methanosarcina thermophila MT-1.</title>
        <authorList>
            <person name="Kouzuma A."/>
        </authorList>
    </citation>
    <scope>NUCLEOTIDE SEQUENCE [LARGE SCALE GENOMIC DNA]</scope>
    <source>
        <strain evidence="1 2">MT-1</strain>
    </source>
</reference>
<dbReference type="AlphaFoldDB" id="A0A3G9CV74"/>
<dbReference type="EMBL" id="AP017646">
    <property type="protein sequence ID" value="BAW28859.1"/>
    <property type="molecule type" value="Genomic_DNA"/>
</dbReference>
<gene>
    <name evidence="1" type="ORF">MESMT1_0929</name>
</gene>
<proteinExistence type="predicted"/>
<dbReference type="Proteomes" id="UP000265557">
    <property type="component" value="Chromosome"/>
</dbReference>
<evidence type="ECO:0000313" key="1">
    <source>
        <dbReference type="EMBL" id="BAW28859.1"/>
    </source>
</evidence>